<protein>
    <recommendedName>
        <fullName evidence="1">NIF system FeS cluster assembly NifU N-terminal domain-containing protein</fullName>
    </recommendedName>
</protein>
<dbReference type="InterPro" id="IPR002871">
    <property type="entry name" value="NIF_FeS_clus_asmbl_NifU_N"/>
</dbReference>
<dbReference type="Gene3D" id="3.90.1010.10">
    <property type="match status" value="1"/>
</dbReference>
<comment type="caution">
    <text evidence="2">The sequence shown here is derived from an EMBL/GenBank/DDBJ whole genome shotgun (WGS) entry which is preliminary data.</text>
</comment>
<feature type="domain" description="NIF system FeS cluster assembly NifU N-terminal" evidence="1">
    <location>
        <begin position="11"/>
        <end position="138"/>
    </location>
</feature>
<dbReference type="Proteomes" id="UP000176633">
    <property type="component" value="Unassembled WGS sequence"/>
</dbReference>
<dbReference type="EMBL" id="MFKM01000013">
    <property type="protein sequence ID" value="OGG43500.1"/>
    <property type="molecule type" value="Genomic_DNA"/>
</dbReference>
<organism evidence="2 3">
    <name type="scientific">Candidatus Jorgensenbacteria bacterium RIFCSPLOWO2_12_FULL_42_11</name>
    <dbReference type="NCBI Taxonomy" id="1798473"/>
    <lineage>
        <taxon>Bacteria</taxon>
        <taxon>Candidatus Joergenseniibacteriota</taxon>
    </lineage>
</organism>
<accession>A0A1F6C2V3</accession>
<reference evidence="2 3" key="1">
    <citation type="journal article" date="2016" name="Nat. Commun.">
        <title>Thousands of microbial genomes shed light on interconnected biogeochemical processes in an aquifer system.</title>
        <authorList>
            <person name="Anantharaman K."/>
            <person name="Brown C.T."/>
            <person name="Hug L.A."/>
            <person name="Sharon I."/>
            <person name="Castelle C.J."/>
            <person name="Probst A.J."/>
            <person name="Thomas B.C."/>
            <person name="Singh A."/>
            <person name="Wilkins M.J."/>
            <person name="Karaoz U."/>
            <person name="Brodie E.L."/>
            <person name="Williams K.H."/>
            <person name="Hubbard S.S."/>
            <person name="Banfield J.F."/>
        </authorList>
    </citation>
    <scope>NUCLEOTIDE SEQUENCE [LARGE SCALE GENOMIC DNA]</scope>
</reference>
<dbReference type="Pfam" id="PF01592">
    <property type="entry name" value="NifU_N"/>
    <property type="match status" value="1"/>
</dbReference>
<dbReference type="STRING" id="1798473.A3G50_02875"/>
<dbReference type="GO" id="GO:0051536">
    <property type="term" value="F:iron-sulfur cluster binding"/>
    <property type="evidence" value="ECO:0007669"/>
    <property type="project" value="InterPro"/>
</dbReference>
<dbReference type="AlphaFoldDB" id="A0A1F6C2V3"/>
<evidence type="ECO:0000313" key="3">
    <source>
        <dbReference type="Proteomes" id="UP000176633"/>
    </source>
</evidence>
<dbReference type="SUPFAM" id="SSF82649">
    <property type="entry name" value="SufE/NifU"/>
    <property type="match status" value="1"/>
</dbReference>
<gene>
    <name evidence="2" type="ORF">A3G50_02875</name>
</gene>
<dbReference type="PANTHER" id="PTHR10093">
    <property type="entry name" value="IRON-SULFUR CLUSTER ASSEMBLY ENZYME NIFU HOMOLOG"/>
    <property type="match status" value="1"/>
</dbReference>
<name>A0A1F6C2V3_9BACT</name>
<evidence type="ECO:0000259" key="1">
    <source>
        <dbReference type="Pfam" id="PF01592"/>
    </source>
</evidence>
<dbReference type="GO" id="GO:0005506">
    <property type="term" value="F:iron ion binding"/>
    <property type="evidence" value="ECO:0007669"/>
    <property type="project" value="InterPro"/>
</dbReference>
<proteinExistence type="predicted"/>
<evidence type="ECO:0000313" key="2">
    <source>
        <dbReference type="EMBL" id="OGG43500.1"/>
    </source>
</evidence>
<sequence length="217" mass="24599">MLGRGQTPWVYSQTVRDHFFCPKNFMKLEEEKKFKSNAQGMVGSPACGDVMRFWLFIDPKTEKIKQCRWRTFGCGAAIGSTSMLSVMLTEKGGMKLEKARKIKPQDIIKRLGGLPEIKYHCSVLGDKALRSAINDYFRGTNQLNRIVPEEGRIIDPDTKTTDKDIEMAILEGADTLEKVQERTKVGVANPKIIPEVEQLIRFYKEKYSISDSEGKNG</sequence>
<dbReference type="CDD" id="cd06664">
    <property type="entry name" value="IscU_like"/>
    <property type="match status" value="1"/>
</dbReference>
<dbReference type="GO" id="GO:0016226">
    <property type="term" value="P:iron-sulfur cluster assembly"/>
    <property type="evidence" value="ECO:0007669"/>
    <property type="project" value="InterPro"/>
</dbReference>